<evidence type="ECO:0000313" key="1">
    <source>
        <dbReference type="EMBL" id="URD85647.1"/>
    </source>
</evidence>
<gene>
    <name evidence="1" type="ORF">MUK42_33139</name>
</gene>
<dbReference type="OrthoDB" id="1899142at2759"/>
<organism evidence="1 2">
    <name type="scientific">Musa troglodytarum</name>
    <name type="common">fe'i banana</name>
    <dbReference type="NCBI Taxonomy" id="320322"/>
    <lineage>
        <taxon>Eukaryota</taxon>
        <taxon>Viridiplantae</taxon>
        <taxon>Streptophyta</taxon>
        <taxon>Embryophyta</taxon>
        <taxon>Tracheophyta</taxon>
        <taxon>Spermatophyta</taxon>
        <taxon>Magnoliopsida</taxon>
        <taxon>Liliopsida</taxon>
        <taxon>Zingiberales</taxon>
        <taxon>Musaceae</taxon>
        <taxon>Musa</taxon>
    </lineage>
</organism>
<protein>
    <submittedName>
        <fullName evidence="1">Uncharacterized protein</fullName>
    </submittedName>
</protein>
<reference evidence="1" key="1">
    <citation type="submission" date="2022-05" db="EMBL/GenBank/DDBJ databases">
        <title>The Musa troglodytarum L. genome provides insights into the mechanism of non-climacteric behaviour and enrichment of carotenoids.</title>
        <authorList>
            <person name="Wang J."/>
        </authorList>
    </citation>
    <scope>NUCLEOTIDE SEQUENCE</scope>
    <source>
        <tissue evidence="1">Leaf</tissue>
    </source>
</reference>
<sequence>MVSAACYPVYEDRLHREHNGKLQNRFTNPRFVLKGNLFPTLSVPDGTPAYSLGRNPLTRFVEDGCQAHAFVLIRLRVLFGWAERMVAVLQQRKCSPIDAGKQ</sequence>
<proteinExistence type="predicted"/>
<dbReference type="AlphaFoldDB" id="A0A9E7F0Z1"/>
<evidence type="ECO:0000313" key="2">
    <source>
        <dbReference type="Proteomes" id="UP001055439"/>
    </source>
</evidence>
<accession>A0A9E7F0Z1</accession>
<name>A0A9E7F0Z1_9LILI</name>
<keyword evidence="2" id="KW-1185">Reference proteome</keyword>
<dbReference type="EMBL" id="CP097504">
    <property type="protein sequence ID" value="URD85647.1"/>
    <property type="molecule type" value="Genomic_DNA"/>
</dbReference>
<dbReference type="Proteomes" id="UP001055439">
    <property type="component" value="Chromosome 2"/>
</dbReference>